<accession>A0A8S9FG83</accession>
<comment type="caution">
    <text evidence="2">The sequence shown here is derived from an EMBL/GenBank/DDBJ whole genome shotgun (WGS) entry which is preliminary data.</text>
</comment>
<reference evidence="2" key="1">
    <citation type="submission" date="2019-12" db="EMBL/GenBank/DDBJ databases">
        <title>Genome sequencing and annotation of Brassica cretica.</title>
        <authorList>
            <person name="Studholme D.J."/>
            <person name="Sarris P.F."/>
        </authorList>
    </citation>
    <scope>NUCLEOTIDE SEQUENCE</scope>
    <source>
        <strain evidence="2">PFS-102/07</strain>
        <tissue evidence="2">Leaf</tissue>
    </source>
</reference>
<sequence>MEAPLRFRHYNKPTTHGCAIRLKVFDSGEEGTGSSRHLTVPTPVDALVIGQLEEAESSYKLPPKLLAWGCYPTKLRLNIYSKTHVIRTIASCLQGSQDMETIVLSQFGRLFELHVARRHNYAKLINSFPCRHLLTVCKYELWFHFATHPLCFSLDEFQQVTGLNCRPFYAADSEAEDDPGSTMWRELFDTAFGEITVPDVLKMLRNISSTLKTCSFGSHCADYPWGRESFLKTLPRLLPPYTSEDSLGEMRHQLSQQTSAAYRFPLALQLFAFEVMPLLLAKIPNAQSTYNFLVDPLACENTVTILSVNDIVEVEEDPDRSGIHNGNLYGQRNDDFWQVVKQEKLQEGDFKVEISMSFVGSHWCRFTPEFEHRSTYFNQKRSTGSPEHRPMTPTKSIASCNALRILTHEEFAARHPHPPSPAYVKIDRHSDVVVDRQKENTIDRHPPAPID</sequence>
<evidence type="ECO:0000313" key="2">
    <source>
        <dbReference type="EMBL" id="KAF2531899.1"/>
    </source>
</evidence>
<dbReference type="AlphaFoldDB" id="A0A8S9FG83"/>
<gene>
    <name evidence="2" type="ORF">F2Q70_00029573</name>
</gene>
<feature type="domain" description="DUF1985" evidence="1">
    <location>
        <begin position="131"/>
        <end position="208"/>
    </location>
</feature>
<dbReference type="EMBL" id="QGKY02002305">
    <property type="protein sequence ID" value="KAF2531899.1"/>
    <property type="molecule type" value="Genomic_DNA"/>
</dbReference>
<name>A0A8S9FG83_BRACR</name>
<protein>
    <recommendedName>
        <fullName evidence="1">DUF1985 domain-containing protein</fullName>
    </recommendedName>
</protein>
<dbReference type="PANTHER" id="PTHR48449">
    <property type="entry name" value="DUF1985 DOMAIN-CONTAINING PROTEIN"/>
    <property type="match status" value="1"/>
</dbReference>
<evidence type="ECO:0000259" key="1">
    <source>
        <dbReference type="Pfam" id="PF09331"/>
    </source>
</evidence>
<dbReference type="PANTHER" id="PTHR48449:SF1">
    <property type="entry name" value="DUF1985 DOMAIN-CONTAINING PROTEIN"/>
    <property type="match status" value="1"/>
</dbReference>
<proteinExistence type="predicted"/>
<dbReference type="Pfam" id="PF09331">
    <property type="entry name" value="DUF1985"/>
    <property type="match status" value="1"/>
</dbReference>
<dbReference type="InterPro" id="IPR015410">
    <property type="entry name" value="DUF1985"/>
</dbReference>
<organism evidence="2">
    <name type="scientific">Brassica cretica</name>
    <name type="common">Mustard</name>
    <dbReference type="NCBI Taxonomy" id="69181"/>
    <lineage>
        <taxon>Eukaryota</taxon>
        <taxon>Viridiplantae</taxon>
        <taxon>Streptophyta</taxon>
        <taxon>Embryophyta</taxon>
        <taxon>Tracheophyta</taxon>
        <taxon>Spermatophyta</taxon>
        <taxon>Magnoliopsida</taxon>
        <taxon>eudicotyledons</taxon>
        <taxon>Gunneridae</taxon>
        <taxon>Pentapetalae</taxon>
        <taxon>rosids</taxon>
        <taxon>malvids</taxon>
        <taxon>Brassicales</taxon>
        <taxon>Brassicaceae</taxon>
        <taxon>Brassiceae</taxon>
        <taxon>Brassica</taxon>
    </lineage>
</organism>